<proteinExistence type="predicted"/>
<sequence length="166" mass="19569">MFASMRTYYGSRTKDLKPIECRLESIKCLPIESFNILKYVPMILEGRSPFPHVHRLRQMIAPINIHEYSKQLQSLEEMRAHEEFVVRYTEGTRRKAIAKKSWNSFDTDEHFGHHPATSRPPWQTEEDFQKTVHWQLEAEMKTHFFCDGEDEVKAGDSASEHYPKPS</sequence>
<dbReference type="Proteomes" id="UP000835052">
    <property type="component" value="Unassembled WGS sequence"/>
</dbReference>
<name>A0A8S1H5L0_9PELO</name>
<evidence type="ECO:0000313" key="2">
    <source>
        <dbReference type="Proteomes" id="UP000835052"/>
    </source>
</evidence>
<organism evidence="1 2">
    <name type="scientific">Caenorhabditis auriculariae</name>
    <dbReference type="NCBI Taxonomy" id="2777116"/>
    <lineage>
        <taxon>Eukaryota</taxon>
        <taxon>Metazoa</taxon>
        <taxon>Ecdysozoa</taxon>
        <taxon>Nematoda</taxon>
        <taxon>Chromadorea</taxon>
        <taxon>Rhabditida</taxon>
        <taxon>Rhabditina</taxon>
        <taxon>Rhabditomorpha</taxon>
        <taxon>Rhabditoidea</taxon>
        <taxon>Rhabditidae</taxon>
        <taxon>Peloderinae</taxon>
        <taxon>Caenorhabditis</taxon>
    </lineage>
</organism>
<gene>
    <name evidence="1" type="ORF">CAUJ_LOCUS4639</name>
</gene>
<reference evidence="1" key="1">
    <citation type="submission" date="2020-10" db="EMBL/GenBank/DDBJ databases">
        <authorList>
            <person name="Kikuchi T."/>
        </authorList>
    </citation>
    <scope>NUCLEOTIDE SEQUENCE</scope>
    <source>
        <strain evidence="1">NKZ352</strain>
    </source>
</reference>
<protein>
    <submittedName>
        <fullName evidence="1">Uncharacterized protein</fullName>
    </submittedName>
</protein>
<keyword evidence="2" id="KW-1185">Reference proteome</keyword>
<evidence type="ECO:0000313" key="1">
    <source>
        <dbReference type="EMBL" id="CAD6188720.1"/>
    </source>
</evidence>
<dbReference type="AlphaFoldDB" id="A0A8S1H5L0"/>
<dbReference type="EMBL" id="CAJGYM010000009">
    <property type="protein sequence ID" value="CAD6188720.1"/>
    <property type="molecule type" value="Genomic_DNA"/>
</dbReference>
<accession>A0A8S1H5L0</accession>
<comment type="caution">
    <text evidence="1">The sequence shown here is derived from an EMBL/GenBank/DDBJ whole genome shotgun (WGS) entry which is preliminary data.</text>
</comment>